<dbReference type="Gene3D" id="1.20.1250.20">
    <property type="entry name" value="MFS general substrate transporter like domains"/>
    <property type="match status" value="1"/>
</dbReference>
<feature type="transmembrane region" description="Helical" evidence="7">
    <location>
        <begin position="165"/>
        <end position="185"/>
    </location>
</feature>
<dbReference type="GO" id="GO:0016020">
    <property type="term" value="C:membrane"/>
    <property type="evidence" value="ECO:0007669"/>
    <property type="project" value="UniProtKB-SubCell"/>
</dbReference>
<evidence type="ECO:0000256" key="4">
    <source>
        <dbReference type="ARBA" id="ARBA00022989"/>
    </source>
</evidence>
<organism evidence="9 10">
    <name type="scientific">Acrodontium crateriforme</name>
    <dbReference type="NCBI Taxonomy" id="150365"/>
    <lineage>
        <taxon>Eukaryota</taxon>
        <taxon>Fungi</taxon>
        <taxon>Dikarya</taxon>
        <taxon>Ascomycota</taxon>
        <taxon>Pezizomycotina</taxon>
        <taxon>Dothideomycetes</taxon>
        <taxon>Dothideomycetidae</taxon>
        <taxon>Mycosphaerellales</taxon>
        <taxon>Teratosphaeriaceae</taxon>
        <taxon>Acrodontium</taxon>
    </lineage>
</organism>
<dbReference type="Pfam" id="PF07690">
    <property type="entry name" value="MFS_1"/>
    <property type="match status" value="1"/>
</dbReference>
<name>A0AAQ3M5F8_9PEZI</name>
<feature type="domain" description="Major facilitator superfamily (MFS) profile" evidence="8">
    <location>
        <begin position="69"/>
        <end position="490"/>
    </location>
</feature>
<dbReference type="CDD" id="cd17330">
    <property type="entry name" value="MFS_SLC46_TetA_like"/>
    <property type="match status" value="1"/>
</dbReference>
<evidence type="ECO:0000259" key="8">
    <source>
        <dbReference type="PROSITE" id="PS50850"/>
    </source>
</evidence>
<dbReference type="PANTHER" id="PTHR23504:SF3">
    <property type="entry name" value="MAJOR FACILITATOR SUPERFAMILY (MFS) PROFILE DOMAIN-CONTAINING PROTEIN"/>
    <property type="match status" value="1"/>
</dbReference>
<evidence type="ECO:0000256" key="5">
    <source>
        <dbReference type="ARBA" id="ARBA00023136"/>
    </source>
</evidence>
<protein>
    <recommendedName>
        <fullName evidence="8">Major facilitator superfamily (MFS) profile domain-containing protein</fullName>
    </recommendedName>
</protein>
<evidence type="ECO:0000256" key="1">
    <source>
        <dbReference type="ARBA" id="ARBA00004141"/>
    </source>
</evidence>
<feature type="compositionally biased region" description="Basic and acidic residues" evidence="6">
    <location>
        <begin position="8"/>
        <end position="20"/>
    </location>
</feature>
<evidence type="ECO:0000256" key="7">
    <source>
        <dbReference type="SAM" id="Phobius"/>
    </source>
</evidence>
<keyword evidence="10" id="KW-1185">Reference proteome</keyword>
<feature type="compositionally biased region" description="Polar residues" evidence="6">
    <location>
        <begin position="22"/>
        <end position="32"/>
    </location>
</feature>
<evidence type="ECO:0000256" key="3">
    <source>
        <dbReference type="ARBA" id="ARBA00022692"/>
    </source>
</evidence>
<feature type="transmembrane region" description="Helical" evidence="7">
    <location>
        <begin position="106"/>
        <end position="128"/>
    </location>
</feature>
<dbReference type="GO" id="GO:0022857">
    <property type="term" value="F:transmembrane transporter activity"/>
    <property type="evidence" value="ECO:0007669"/>
    <property type="project" value="InterPro"/>
</dbReference>
<dbReference type="SUPFAM" id="SSF103473">
    <property type="entry name" value="MFS general substrate transporter"/>
    <property type="match status" value="1"/>
</dbReference>
<dbReference type="InterPro" id="IPR011701">
    <property type="entry name" value="MFS"/>
</dbReference>
<feature type="transmembrane region" description="Helical" evidence="7">
    <location>
        <begin position="387"/>
        <end position="414"/>
    </location>
</feature>
<feature type="transmembrane region" description="Helical" evidence="7">
    <location>
        <begin position="330"/>
        <end position="351"/>
    </location>
</feature>
<evidence type="ECO:0000313" key="10">
    <source>
        <dbReference type="Proteomes" id="UP001303373"/>
    </source>
</evidence>
<keyword evidence="2" id="KW-0813">Transport</keyword>
<proteinExistence type="predicted"/>
<feature type="transmembrane region" description="Helical" evidence="7">
    <location>
        <begin position="290"/>
        <end position="310"/>
    </location>
</feature>
<feature type="transmembrane region" description="Helical" evidence="7">
    <location>
        <begin position="140"/>
        <end position="159"/>
    </location>
</feature>
<keyword evidence="3 7" id="KW-0812">Transmembrane</keyword>
<feature type="transmembrane region" description="Helical" evidence="7">
    <location>
        <begin position="240"/>
        <end position="262"/>
    </location>
</feature>
<evidence type="ECO:0000256" key="6">
    <source>
        <dbReference type="SAM" id="MobiDB-lite"/>
    </source>
</evidence>
<keyword evidence="5 7" id="KW-0472">Membrane</keyword>
<feature type="transmembrane region" description="Helical" evidence="7">
    <location>
        <begin position="467"/>
        <end position="486"/>
    </location>
</feature>
<sequence>MAILPGSTKDDGTSAADERTPLLTSPENGSPSTRHDEQILPSDVNGDLKHSGNLNTAGNLDDKPMPYVQILLLCYATLCEPVAYFSIFPFINEMIERTGGIDKKNVGFYSGLIESLFSLVQMVLMIFYGQAADRFGRKPVLIFSLAGVSVATALFGMSTTLWQMIAFRCLAGVFAGSVVTVRVMLSENTTKITQARAFSWYMFTKNCGIFIGPLIGGGLANPATEYPGIFTAQFFKDYPYALSTFTASAVCLTATLSSLFFLKETRIRKSSGGASSEPEMSTWKVLKAPGVAIVLYIFGHTMTIALAYTAVSPAMQYTPVNLGGLGFSAKYIACTIALGGVSQAAWMLAAFPLMQKRLGTGGVLYLCAIAWPIFMAAFPVLNECLRHGWIVAFWVIGVPSIIIGSGVSMAFACVQLCINDISPSPEVLATVNSLALTVNSAMRAVTPVAATSLFAVGVKLQWADGHLVWFFIIALAAGLNIAFPFLPERARDSPASRARANDE</sequence>
<reference evidence="9 10" key="1">
    <citation type="submission" date="2023-11" db="EMBL/GenBank/DDBJ databases">
        <title>An acidophilic fungus is an integral part of prey digestion in a carnivorous sundew plant.</title>
        <authorList>
            <person name="Tsai I.J."/>
        </authorList>
    </citation>
    <scope>NUCLEOTIDE SEQUENCE [LARGE SCALE GENOMIC DNA]</scope>
    <source>
        <strain evidence="9">169a</strain>
    </source>
</reference>
<feature type="transmembrane region" description="Helical" evidence="7">
    <location>
        <begin position="70"/>
        <end position="91"/>
    </location>
</feature>
<keyword evidence="4 7" id="KW-1133">Transmembrane helix</keyword>
<dbReference type="EMBL" id="CP138581">
    <property type="protein sequence ID" value="WPG98786.1"/>
    <property type="molecule type" value="Genomic_DNA"/>
</dbReference>
<dbReference type="PROSITE" id="PS50850">
    <property type="entry name" value="MFS"/>
    <property type="match status" value="1"/>
</dbReference>
<dbReference type="InterPro" id="IPR001958">
    <property type="entry name" value="Tet-R_TetA/multi-R_MdtG-like"/>
</dbReference>
<feature type="transmembrane region" description="Helical" evidence="7">
    <location>
        <begin position="363"/>
        <end position="381"/>
    </location>
</feature>
<dbReference type="InterPro" id="IPR036259">
    <property type="entry name" value="MFS_trans_sf"/>
</dbReference>
<dbReference type="PANTHER" id="PTHR23504">
    <property type="entry name" value="MAJOR FACILITATOR SUPERFAMILY DOMAIN-CONTAINING PROTEIN 10"/>
    <property type="match status" value="1"/>
</dbReference>
<dbReference type="PRINTS" id="PR01035">
    <property type="entry name" value="TCRTETA"/>
</dbReference>
<gene>
    <name evidence="9" type="ORF">R9X50_00158200</name>
</gene>
<dbReference type="AlphaFoldDB" id="A0AAQ3M5F8"/>
<feature type="transmembrane region" description="Helical" evidence="7">
    <location>
        <begin position="197"/>
        <end position="220"/>
    </location>
</feature>
<feature type="region of interest" description="Disordered" evidence="6">
    <location>
        <begin position="1"/>
        <end position="48"/>
    </location>
</feature>
<dbReference type="Proteomes" id="UP001303373">
    <property type="component" value="Chromosome 2"/>
</dbReference>
<dbReference type="InterPro" id="IPR020846">
    <property type="entry name" value="MFS_dom"/>
</dbReference>
<comment type="subcellular location">
    <subcellularLocation>
        <location evidence="1">Membrane</location>
        <topology evidence="1">Multi-pass membrane protein</topology>
    </subcellularLocation>
</comment>
<evidence type="ECO:0000313" key="9">
    <source>
        <dbReference type="EMBL" id="WPG98786.1"/>
    </source>
</evidence>
<accession>A0AAQ3M5F8</accession>
<evidence type="ECO:0000256" key="2">
    <source>
        <dbReference type="ARBA" id="ARBA00022448"/>
    </source>
</evidence>